<name>A0A5C5W9P0_9PLAN</name>
<dbReference type="Proteomes" id="UP000317243">
    <property type="component" value="Unassembled WGS sequence"/>
</dbReference>
<evidence type="ECO:0000313" key="5">
    <source>
        <dbReference type="EMBL" id="TWT47003.1"/>
    </source>
</evidence>
<evidence type="ECO:0000256" key="1">
    <source>
        <dbReference type="ARBA" id="ARBA00001968"/>
    </source>
</evidence>
<dbReference type="GO" id="GO:0047429">
    <property type="term" value="F:nucleoside triphosphate diphosphatase activity"/>
    <property type="evidence" value="ECO:0007669"/>
    <property type="project" value="UniProtKB-EC"/>
</dbReference>
<dbReference type="HAMAP" id="MF_00528">
    <property type="entry name" value="Maf"/>
    <property type="match status" value="1"/>
</dbReference>
<dbReference type="EC" id="3.6.1.9" evidence="4"/>
<dbReference type="InterPro" id="IPR029001">
    <property type="entry name" value="ITPase-like_fam"/>
</dbReference>
<dbReference type="PANTHER" id="PTHR43213:SF5">
    <property type="entry name" value="BIFUNCTIONAL DTTP_UTP PYROPHOSPHATASE_METHYLTRANSFERASE PROTEIN-RELATED"/>
    <property type="match status" value="1"/>
</dbReference>
<dbReference type="GO" id="GO:0009117">
    <property type="term" value="P:nucleotide metabolic process"/>
    <property type="evidence" value="ECO:0007669"/>
    <property type="project" value="UniProtKB-KW"/>
</dbReference>
<keyword evidence="6" id="KW-1185">Reference proteome</keyword>
<comment type="caution">
    <text evidence="5">The sequence shown here is derived from an EMBL/GenBank/DDBJ whole genome shotgun (WGS) entry which is preliminary data.</text>
</comment>
<evidence type="ECO:0000256" key="3">
    <source>
        <dbReference type="ARBA" id="ARBA00023080"/>
    </source>
</evidence>
<dbReference type="RefSeq" id="WP_146511650.1">
    <property type="nucleotide sequence ID" value="NZ_SIHI01000026.1"/>
</dbReference>
<reference evidence="5 6" key="1">
    <citation type="submission" date="2019-02" db="EMBL/GenBank/DDBJ databases">
        <title>Deep-cultivation of Planctomycetes and their phenomic and genomic characterization uncovers novel biology.</title>
        <authorList>
            <person name="Wiegand S."/>
            <person name="Jogler M."/>
            <person name="Boedeker C."/>
            <person name="Pinto D."/>
            <person name="Vollmers J."/>
            <person name="Rivas-Marin E."/>
            <person name="Kohn T."/>
            <person name="Peeters S.H."/>
            <person name="Heuer A."/>
            <person name="Rast P."/>
            <person name="Oberbeckmann S."/>
            <person name="Bunk B."/>
            <person name="Jeske O."/>
            <person name="Meyerdierks A."/>
            <person name="Storesund J.E."/>
            <person name="Kallscheuer N."/>
            <person name="Luecker S."/>
            <person name="Lage O.M."/>
            <person name="Pohl T."/>
            <person name="Merkel B.J."/>
            <person name="Hornburger P."/>
            <person name="Mueller R.-W."/>
            <person name="Bruemmer F."/>
            <person name="Labrenz M."/>
            <person name="Spormann A.M."/>
            <person name="Op Den Camp H."/>
            <person name="Overmann J."/>
            <person name="Amann R."/>
            <person name="Jetten M.S.M."/>
            <person name="Mascher T."/>
            <person name="Medema M.H."/>
            <person name="Devos D.P."/>
            <person name="Kaster A.-K."/>
            <person name="Ovreas L."/>
            <person name="Rohde M."/>
            <person name="Galperin M.Y."/>
            <person name="Jogler C."/>
        </authorList>
    </citation>
    <scope>NUCLEOTIDE SEQUENCE [LARGE SCALE GENOMIC DNA]</scope>
    <source>
        <strain evidence="5 6">KOR42</strain>
    </source>
</reference>
<dbReference type="GO" id="GO:0005737">
    <property type="term" value="C:cytoplasm"/>
    <property type="evidence" value="ECO:0007669"/>
    <property type="project" value="UniProtKB-SubCell"/>
</dbReference>
<evidence type="ECO:0000313" key="6">
    <source>
        <dbReference type="Proteomes" id="UP000317243"/>
    </source>
</evidence>
<dbReference type="PANTHER" id="PTHR43213">
    <property type="entry name" value="BIFUNCTIONAL DTTP/UTP PYROPHOSPHATASE/METHYLTRANSFERASE PROTEIN-RELATED"/>
    <property type="match status" value="1"/>
</dbReference>
<evidence type="ECO:0000256" key="4">
    <source>
        <dbReference type="HAMAP-Rule" id="MF_00528"/>
    </source>
</evidence>
<dbReference type="Gene3D" id="3.90.950.10">
    <property type="match status" value="1"/>
</dbReference>
<dbReference type="EMBL" id="SIHI01000026">
    <property type="protein sequence ID" value="TWT47003.1"/>
    <property type="molecule type" value="Genomic_DNA"/>
</dbReference>
<comment type="catalytic activity">
    <reaction evidence="4">
        <text>a 2'-deoxyribonucleoside 5'-triphosphate + H2O = a 2'-deoxyribonucleoside 5'-phosphate + diphosphate + H(+)</text>
        <dbReference type="Rhea" id="RHEA:44644"/>
        <dbReference type="ChEBI" id="CHEBI:15377"/>
        <dbReference type="ChEBI" id="CHEBI:15378"/>
        <dbReference type="ChEBI" id="CHEBI:33019"/>
        <dbReference type="ChEBI" id="CHEBI:61560"/>
        <dbReference type="ChEBI" id="CHEBI:65317"/>
        <dbReference type="EC" id="3.6.1.9"/>
    </reaction>
</comment>
<sequence length="210" mass="23203">MSHLYLGSQSPQRRTLLRQIVPPDLIAIRPPLDNEEAGFEGIKNREEILDQLSNIALTKCEDVAQQIQLDQSLGVITADTIVLAQCSDSSFAVLGKPQGENWRETVRKWFLEYYSGTTHEVITAVCILQPDGRRTTGTVTSRVTFHSVDPQLLDWYLSTEEPLGKAGGYGIQASGSLFVRSVEGSLTNVIGLPLEWVWSALRDCGVINSD</sequence>
<dbReference type="CDD" id="cd00555">
    <property type="entry name" value="Maf"/>
    <property type="match status" value="1"/>
</dbReference>
<protein>
    <recommendedName>
        <fullName evidence="4">Nucleoside triphosphate pyrophosphatase</fullName>
        <ecNumber evidence="4">3.6.1.9</ecNumber>
    </recommendedName>
    <alternativeName>
        <fullName evidence="4">Nucleotide pyrophosphatase</fullName>
        <shortName evidence="4">Nucleotide PPase</shortName>
    </alternativeName>
</protein>
<gene>
    <name evidence="5" type="primary">maf</name>
    <name evidence="5" type="ORF">KOR42_42710</name>
</gene>
<proteinExistence type="inferred from homology"/>
<comment type="catalytic activity">
    <reaction evidence="4">
        <text>a ribonucleoside 5'-triphosphate + H2O = a ribonucleoside 5'-phosphate + diphosphate + H(+)</text>
        <dbReference type="Rhea" id="RHEA:23996"/>
        <dbReference type="ChEBI" id="CHEBI:15377"/>
        <dbReference type="ChEBI" id="CHEBI:15378"/>
        <dbReference type="ChEBI" id="CHEBI:33019"/>
        <dbReference type="ChEBI" id="CHEBI:58043"/>
        <dbReference type="ChEBI" id="CHEBI:61557"/>
        <dbReference type="EC" id="3.6.1.9"/>
    </reaction>
</comment>
<feature type="active site" description="Proton acceptor" evidence="4">
    <location>
        <position position="79"/>
    </location>
</feature>
<dbReference type="OrthoDB" id="9807767at2"/>
<comment type="subcellular location">
    <subcellularLocation>
        <location evidence="4">Cytoplasm</location>
    </subcellularLocation>
</comment>
<evidence type="ECO:0000256" key="2">
    <source>
        <dbReference type="ARBA" id="ARBA00022801"/>
    </source>
</evidence>
<dbReference type="AlphaFoldDB" id="A0A5C5W9P0"/>
<dbReference type="SUPFAM" id="SSF52972">
    <property type="entry name" value="ITPase-like"/>
    <property type="match status" value="1"/>
</dbReference>
<keyword evidence="2 4" id="KW-0378">Hydrolase</keyword>
<comment type="function">
    <text evidence="4">Nucleoside triphosphate pyrophosphatase. May have a dual role in cell division arrest and in preventing the incorporation of modified nucleotides into cellular nucleic acids.</text>
</comment>
<comment type="caution">
    <text evidence="4">Lacks conserved residue(s) required for the propagation of feature annotation.</text>
</comment>
<dbReference type="InterPro" id="IPR003697">
    <property type="entry name" value="Maf-like"/>
</dbReference>
<comment type="similarity">
    <text evidence="4">Belongs to the Maf family.</text>
</comment>
<accession>A0A5C5W9P0</accession>
<dbReference type="Pfam" id="PF02545">
    <property type="entry name" value="Maf"/>
    <property type="match status" value="1"/>
</dbReference>
<organism evidence="5 6">
    <name type="scientific">Thalassoglobus neptunius</name>
    <dbReference type="NCBI Taxonomy" id="1938619"/>
    <lineage>
        <taxon>Bacteria</taxon>
        <taxon>Pseudomonadati</taxon>
        <taxon>Planctomycetota</taxon>
        <taxon>Planctomycetia</taxon>
        <taxon>Planctomycetales</taxon>
        <taxon>Planctomycetaceae</taxon>
        <taxon>Thalassoglobus</taxon>
    </lineage>
</organism>
<keyword evidence="3 4" id="KW-0546">Nucleotide metabolism</keyword>
<dbReference type="PIRSF" id="PIRSF006305">
    <property type="entry name" value="Maf"/>
    <property type="match status" value="1"/>
</dbReference>
<comment type="cofactor">
    <cofactor evidence="1 4">
        <name>a divalent metal cation</name>
        <dbReference type="ChEBI" id="CHEBI:60240"/>
    </cofactor>
</comment>
<keyword evidence="4" id="KW-0963">Cytoplasm</keyword>